<keyword evidence="2" id="KW-1185">Reference proteome</keyword>
<proteinExistence type="predicted"/>
<protein>
    <submittedName>
        <fullName evidence="3">Uncharacterized protein LOC109476330</fullName>
    </submittedName>
</protein>
<name>A0A6P4ZP65_BRABE</name>
<sequence length="409" mass="46114">MRVLCIVLLFILLTTALSNDVAKVKKSNNVKWTKILGEVHKIIRKLPRDLQAPASMLVFKAPKFFENLLKSKNSFLQNPVEIFKMVGLGFMDFVSNLIEEGWLPPWEEVEGDVKKLLMGLSGLARLENEISSTRSKLPQIKDVDLEKDVAEAVSKIKKDLPKLWKSIQRKMPKALVTDTKVLQRILPDEKQVRQILYSLLTTIEAKLPNLEAYKTQDIFSHLKDFQKHAPDALTDIVKATSQALATLQRKFPDMSDVTITGKMIRVHLPVLVKQAVETLPNMKSVKLDEQKLQSEVKSLLAQVENGLPGLIQSWSAKFPDLSQWKPESLPDVVLEVARWIGDLLIGGPARLPDMSQLSKEKQGGVMKTLFASAGTKLKFIAHNINQHLTDGIQYVKENLPEPKPDRNEL</sequence>
<evidence type="ECO:0000313" key="3">
    <source>
        <dbReference type="RefSeq" id="XP_019632812.1"/>
    </source>
</evidence>
<accession>A0A6P4ZP65</accession>
<reference evidence="3" key="1">
    <citation type="submission" date="2025-08" db="UniProtKB">
        <authorList>
            <consortium name="RefSeq"/>
        </authorList>
    </citation>
    <scope>IDENTIFICATION</scope>
    <source>
        <tissue evidence="3">Gonad</tissue>
    </source>
</reference>
<dbReference type="GeneID" id="109476330"/>
<evidence type="ECO:0000256" key="1">
    <source>
        <dbReference type="SAM" id="SignalP"/>
    </source>
</evidence>
<dbReference type="Proteomes" id="UP000515135">
    <property type="component" value="Unplaced"/>
</dbReference>
<gene>
    <name evidence="3" type="primary">LOC109476330</name>
</gene>
<dbReference type="KEGG" id="bbel:109476330"/>
<dbReference type="RefSeq" id="XP_019632812.1">
    <property type="nucleotide sequence ID" value="XM_019777253.1"/>
</dbReference>
<dbReference type="AlphaFoldDB" id="A0A6P4ZP65"/>
<organism evidence="2 3">
    <name type="scientific">Branchiostoma belcheri</name>
    <name type="common">Amphioxus</name>
    <dbReference type="NCBI Taxonomy" id="7741"/>
    <lineage>
        <taxon>Eukaryota</taxon>
        <taxon>Metazoa</taxon>
        <taxon>Chordata</taxon>
        <taxon>Cephalochordata</taxon>
        <taxon>Leptocardii</taxon>
        <taxon>Amphioxiformes</taxon>
        <taxon>Branchiostomatidae</taxon>
        <taxon>Branchiostoma</taxon>
    </lineage>
</organism>
<feature type="signal peptide" evidence="1">
    <location>
        <begin position="1"/>
        <end position="18"/>
    </location>
</feature>
<evidence type="ECO:0000313" key="2">
    <source>
        <dbReference type="Proteomes" id="UP000515135"/>
    </source>
</evidence>
<dbReference type="OrthoDB" id="10282733at2759"/>
<keyword evidence="1" id="KW-0732">Signal</keyword>
<feature type="chain" id="PRO_5027783983" evidence="1">
    <location>
        <begin position="19"/>
        <end position="409"/>
    </location>
</feature>